<organism evidence="4 5">
    <name type="scientific">Saccharomonospora viridis (strain ATCC 15386 / DSM 43017 / JCM 3036 / CCUG 5913 / NBRC 12207 / NCIMB 9602 / P101)</name>
    <name type="common">Thermoactinomyces viridis</name>
    <dbReference type="NCBI Taxonomy" id="471857"/>
    <lineage>
        <taxon>Bacteria</taxon>
        <taxon>Bacillati</taxon>
        <taxon>Actinomycetota</taxon>
        <taxon>Actinomycetes</taxon>
        <taxon>Pseudonocardiales</taxon>
        <taxon>Pseudonocardiaceae</taxon>
        <taxon>Saccharomonospora</taxon>
    </lineage>
</organism>
<dbReference type="HOGENOM" id="CLU_115403_3_1_11"/>
<evidence type="ECO:0000256" key="1">
    <source>
        <dbReference type="ARBA" id="ARBA00009013"/>
    </source>
</evidence>
<dbReference type="CDD" id="cd07043">
    <property type="entry name" value="STAS_anti-anti-sigma_factors"/>
    <property type="match status" value="1"/>
</dbReference>
<dbReference type="Pfam" id="PF01740">
    <property type="entry name" value="STAS"/>
    <property type="match status" value="1"/>
</dbReference>
<dbReference type="AlphaFoldDB" id="C7MUL9"/>
<dbReference type="STRING" id="471857.Svir_27120"/>
<dbReference type="SUPFAM" id="SSF52091">
    <property type="entry name" value="SpoIIaa-like"/>
    <property type="match status" value="1"/>
</dbReference>
<reference evidence="4 5" key="1">
    <citation type="journal article" date="2009" name="Stand. Genomic Sci.">
        <title>Complete genome sequence of Saccharomonospora viridis type strain (P101).</title>
        <authorList>
            <person name="Pati A."/>
            <person name="Sikorski J."/>
            <person name="Nolan M."/>
            <person name="Lapidus A."/>
            <person name="Copeland A."/>
            <person name="Glavina Del Rio T."/>
            <person name="Lucas S."/>
            <person name="Chen F."/>
            <person name="Tice H."/>
            <person name="Pitluck S."/>
            <person name="Cheng J.F."/>
            <person name="Chertkov O."/>
            <person name="Brettin T."/>
            <person name="Han C."/>
            <person name="Detter J.C."/>
            <person name="Kuske C."/>
            <person name="Bruce D."/>
            <person name="Goodwin L."/>
            <person name="Chain P."/>
            <person name="D'haeseleer P."/>
            <person name="Chen A."/>
            <person name="Palaniappan K."/>
            <person name="Ivanova N."/>
            <person name="Mavromatis K."/>
            <person name="Mikhailova N."/>
            <person name="Rohde M."/>
            <person name="Tindall B.J."/>
            <person name="Goker M."/>
            <person name="Bristow J."/>
            <person name="Eisen J.A."/>
            <person name="Markowitz V."/>
            <person name="Hugenholtz P."/>
            <person name="Kyrpides N.C."/>
            <person name="Klenk H.P."/>
        </authorList>
    </citation>
    <scope>NUCLEOTIDE SEQUENCE [LARGE SCALE GENOMIC DNA]</scope>
    <source>
        <strain evidence="5">ATCC 15386 / DSM 43017 / JCM 3036 / NBRC 12207 / P101</strain>
    </source>
</reference>
<dbReference type="Gene3D" id="3.30.750.24">
    <property type="entry name" value="STAS domain"/>
    <property type="match status" value="1"/>
</dbReference>
<evidence type="ECO:0000313" key="4">
    <source>
        <dbReference type="EMBL" id="ACU97695.1"/>
    </source>
</evidence>
<dbReference type="InterPro" id="IPR003658">
    <property type="entry name" value="Anti-sigma_ant"/>
</dbReference>
<sequence length="134" mass="14209">MAVRTEGGDRMVRMRDDLDIRVDEPATGLVIVRVAGEIDILGAPLLRQCVDDRLPGACAFVLDLSGVTFFGAAGISVLVEASAAAERLRVNWALACPPAVLRPLQVTDLARRLPVCSEFPEAVRVATAASPVLS</sequence>
<dbReference type="Proteomes" id="UP000000841">
    <property type="component" value="Chromosome"/>
</dbReference>
<dbReference type="EMBL" id="CP001683">
    <property type="protein sequence ID" value="ACU97695.1"/>
    <property type="molecule type" value="Genomic_DNA"/>
</dbReference>
<gene>
    <name evidence="4" type="ordered locus">Svir_27120</name>
</gene>
<name>C7MUL9_SACVD</name>
<comment type="similarity">
    <text evidence="1 2">Belongs to the anti-sigma-factor antagonist family.</text>
</comment>
<protein>
    <recommendedName>
        <fullName evidence="2">Anti-sigma factor antagonist</fullName>
    </recommendedName>
</protein>
<dbReference type="InterPro" id="IPR002645">
    <property type="entry name" value="STAS_dom"/>
</dbReference>
<dbReference type="PANTHER" id="PTHR33495:SF2">
    <property type="entry name" value="ANTI-SIGMA FACTOR ANTAGONIST TM_1081-RELATED"/>
    <property type="match status" value="1"/>
</dbReference>
<evidence type="ECO:0000313" key="5">
    <source>
        <dbReference type="Proteomes" id="UP000000841"/>
    </source>
</evidence>
<dbReference type="InterPro" id="IPR036513">
    <property type="entry name" value="STAS_dom_sf"/>
</dbReference>
<feature type="domain" description="STAS" evidence="3">
    <location>
        <begin position="28"/>
        <end position="126"/>
    </location>
</feature>
<dbReference type="PANTHER" id="PTHR33495">
    <property type="entry name" value="ANTI-SIGMA FACTOR ANTAGONIST TM_1081-RELATED-RELATED"/>
    <property type="match status" value="1"/>
</dbReference>
<evidence type="ECO:0000259" key="3">
    <source>
        <dbReference type="PROSITE" id="PS50801"/>
    </source>
</evidence>
<dbReference type="eggNOG" id="COG1366">
    <property type="taxonomic scope" value="Bacteria"/>
</dbReference>
<proteinExistence type="inferred from homology"/>
<dbReference type="GO" id="GO:0043856">
    <property type="term" value="F:anti-sigma factor antagonist activity"/>
    <property type="evidence" value="ECO:0007669"/>
    <property type="project" value="InterPro"/>
</dbReference>
<keyword evidence="5" id="KW-1185">Reference proteome</keyword>
<accession>C7MUL9</accession>
<dbReference type="KEGG" id="svi:Svir_27120"/>
<dbReference type="NCBIfam" id="TIGR00377">
    <property type="entry name" value="ant_ant_sig"/>
    <property type="match status" value="1"/>
</dbReference>
<dbReference type="PROSITE" id="PS50801">
    <property type="entry name" value="STAS"/>
    <property type="match status" value="1"/>
</dbReference>
<evidence type="ECO:0000256" key="2">
    <source>
        <dbReference type="RuleBase" id="RU003749"/>
    </source>
</evidence>